<dbReference type="GO" id="GO:0005739">
    <property type="term" value="C:mitochondrion"/>
    <property type="evidence" value="ECO:0007669"/>
    <property type="project" value="TreeGrafter"/>
</dbReference>
<dbReference type="GO" id="GO:0071949">
    <property type="term" value="F:FAD binding"/>
    <property type="evidence" value="ECO:0007669"/>
    <property type="project" value="TreeGrafter"/>
</dbReference>
<dbReference type="Proteomes" id="UP001152049">
    <property type="component" value="Unassembled WGS sequence"/>
</dbReference>
<accession>A0A9W8RVD6</accession>
<dbReference type="InterPro" id="IPR029041">
    <property type="entry name" value="FAD-linked_oxidoreductase-like"/>
</dbReference>
<reference evidence="7" key="1">
    <citation type="submission" date="2022-09" db="EMBL/GenBank/DDBJ databases">
        <title>Fusarium specimens isolated from Avocado Roots.</title>
        <authorList>
            <person name="Stajich J."/>
            <person name="Roper C."/>
            <person name="Heimlech-Rivalta G."/>
        </authorList>
    </citation>
    <scope>NUCLEOTIDE SEQUENCE</scope>
    <source>
        <strain evidence="7">CF00136</strain>
    </source>
</reference>
<dbReference type="PANTHER" id="PTHR13914:SF34">
    <property type="entry name" value="PROLINE DEHYDROGENASE"/>
    <property type="match status" value="1"/>
</dbReference>
<evidence type="ECO:0000256" key="2">
    <source>
        <dbReference type="ARBA" id="ARBA00012695"/>
    </source>
</evidence>
<dbReference type="GO" id="GO:0010133">
    <property type="term" value="P:L-proline catabolic process to L-glutamate"/>
    <property type="evidence" value="ECO:0007669"/>
    <property type="project" value="TreeGrafter"/>
</dbReference>
<feature type="domain" description="Proline dehydrogenase" evidence="6">
    <location>
        <begin position="115"/>
        <end position="437"/>
    </location>
</feature>
<keyword evidence="8" id="KW-1185">Reference proteome</keyword>
<keyword evidence="5" id="KW-0285">Flavoprotein</keyword>
<evidence type="ECO:0000256" key="3">
    <source>
        <dbReference type="ARBA" id="ARBA00023002"/>
    </source>
</evidence>
<dbReference type="Pfam" id="PF01619">
    <property type="entry name" value="Pro_dh"/>
    <property type="match status" value="1"/>
</dbReference>
<sequence length="453" mass="50588">MSHRNARRQLQKHSLWPASGLATGIAVRAQKAVKPGETALARISNKTLVRSILLTSMMRRNWIMGPSLKFLEMVATAKGTLLNADRNPVLNRLLRWTIYNHFCAGSNKGQVARSMAEVKRLGYQGVILGHAKEVLLDPEAGDVHASDHKYGPACYRMVEEWKQSNLETLRMLQPGDFLSVKLTGAGPICLDAMQARKPMPQVLVEAVHELCTETKKRGSRLWIDAEQQILQIGLDNWVIEIMRRYNHSGEALIYNTIQAYLKGARRNAARHVTLAAREGWTVGVKLVRGAYIEHDVRSLIHDTKEETDDSYDDIAEMMISRQLPPCEDPDKLQFPSAALFLATHNQASAIKAIATHRLRIANGLPTTKLECGQIYGMADELSCALLASCEECTVDASVKSSVAPGVFKYLPWGSVGECMGYLHRRAIENRGAVERTRHMVDALKKELYRRVLG</sequence>
<dbReference type="SUPFAM" id="SSF51730">
    <property type="entry name" value="FAD-linked oxidoreductase"/>
    <property type="match status" value="1"/>
</dbReference>
<dbReference type="EC" id="1.5.5.2" evidence="2 5"/>
<protein>
    <recommendedName>
        <fullName evidence="2 5">Proline dehydrogenase</fullName>
        <ecNumber evidence="2 5">1.5.5.2</ecNumber>
    </recommendedName>
</protein>
<comment type="function">
    <text evidence="5">Converts proline to delta-1-pyrroline-5-carboxylate.</text>
</comment>
<dbReference type="GO" id="GO:0004657">
    <property type="term" value="F:proline dehydrogenase activity"/>
    <property type="evidence" value="ECO:0007669"/>
    <property type="project" value="UniProtKB-EC"/>
</dbReference>
<evidence type="ECO:0000256" key="5">
    <source>
        <dbReference type="RuleBase" id="RU364054"/>
    </source>
</evidence>
<keyword evidence="4 5" id="KW-0642">Proline metabolism</keyword>
<evidence type="ECO:0000259" key="6">
    <source>
        <dbReference type="Pfam" id="PF01619"/>
    </source>
</evidence>
<comment type="catalytic activity">
    <reaction evidence="5">
        <text>L-proline + a quinone = (S)-1-pyrroline-5-carboxylate + a quinol + H(+)</text>
        <dbReference type="Rhea" id="RHEA:23784"/>
        <dbReference type="ChEBI" id="CHEBI:15378"/>
        <dbReference type="ChEBI" id="CHEBI:17388"/>
        <dbReference type="ChEBI" id="CHEBI:24646"/>
        <dbReference type="ChEBI" id="CHEBI:60039"/>
        <dbReference type="ChEBI" id="CHEBI:132124"/>
        <dbReference type="EC" id="1.5.5.2"/>
    </reaction>
</comment>
<evidence type="ECO:0000256" key="1">
    <source>
        <dbReference type="ARBA" id="ARBA00005869"/>
    </source>
</evidence>
<keyword evidence="5" id="KW-0274">FAD</keyword>
<dbReference type="InterPro" id="IPR015659">
    <property type="entry name" value="Proline_oxidase"/>
</dbReference>
<dbReference type="EMBL" id="JAOQAZ010000023">
    <property type="protein sequence ID" value="KAJ4253781.1"/>
    <property type="molecule type" value="Genomic_DNA"/>
</dbReference>
<proteinExistence type="inferred from homology"/>
<dbReference type="InterPro" id="IPR002872">
    <property type="entry name" value="Proline_DH_dom"/>
</dbReference>
<comment type="caution">
    <text evidence="7">The sequence shown here is derived from an EMBL/GenBank/DDBJ whole genome shotgun (WGS) entry which is preliminary data.</text>
</comment>
<evidence type="ECO:0000313" key="7">
    <source>
        <dbReference type="EMBL" id="KAJ4253781.1"/>
    </source>
</evidence>
<evidence type="ECO:0000256" key="4">
    <source>
        <dbReference type="ARBA" id="ARBA00023062"/>
    </source>
</evidence>
<dbReference type="Gene3D" id="3.20.20.220">
    <property type="match status" value="1"/>
</dbReference>
<gene>
    <name evidence="7" type="primary">PUT1_3</name>
    <name evidence="7" type="ORF">NW762_010175</name>
</gene>
<dbReference type="AlphaFoldDB" id="A0A9W8RVD6"/>
<keyword evidence="3 5" id="KW-0560">Oxidoreductase</keyword>
<dbReference type="PANTHER" id="PTHR13914">
    <property type="entry name" value="PROLINE OXIDASE"/>
    <property type="match status" value="1"/>
</dbReference>
<dbReference type="OrthoDB" id="5464at2759"/>
<name>A0A9W8RVD6_9HYPO</name>
<comment type="cofactor">
    <cofactor evidence="5">
        <name>FAD</name>
        <dbReference type="ChEBI" id="CHEBI:57692"/>
    </cofactor>
</comment>
<comment type="similarity">
    <text evidence="1 5">Belongs to the proline oxidase family.</text>
</comment>
<evidence type="ECO:0000313" key="8">
    <source>
        <dbReference type="Proteomes" id="UP001152049"/>
    </source>
</evidence>
<organism evidence="7 8">
    <name type="scientific">Fusarium torreyae</name>
    <dbReference type="NCBI Taxonomy" id="1237075"/>
    <lineage>
        <taxon>Eukaryota</taxon>
        <taxon>Fungi</taxon>
        <taxon>Dikarya</taxon>
        <taxon>Ascomycota</taxon>
        <taxon>Pezizomycotina</taxon>
        <taxon>Sordariomycetes</taxon>
        <taxon>Hypocreomycetidae</taxon>
        <taxon>Hypocreales</taxon>
        <taxon>Nectriaceae</taxon>
        <taxon>Fusarium</taxon>
    </lineage>
</organism>